<evidence type="ECO:0000313" key="2">
    <source>
        <dbReference type="Proteomes" id="UP001139559"/>
    </source>
</evidence>
<evidence type="ECO:0000313" key="1">
    <source>
        <dbReference type="EMBL" id="MCK6265091.1"/>
    </source>
</evidence>
<organism evidence="1 2">
    <name type="scientific">Vibrio amylolyticus</name>
    <dbReference type="NCBI Taxonomy" id="2847292"/>
    <lineage>
        <taxon>Bacteria</taxon>
        <taxon>Pseudomonadati</taxon>
        <taxon>Pseudomonadota</taxon>
        <taxon>Gammaproteobacteria</taxon>
        <taxon>Vibrionales</taxon>
        <taxon>Vibrionaceae</taxon>
        <taxon>Vibrio</taxon>
    </lineage>
</organism>
<comment type="caution">
    <text evidence="1">The sequence shown here is derived from an EMBL/GenBank/DDBJ whole genome shotgun (WGS) entry which is preliminary data.</text>
</comment>
<sequence>MLQLRTNQYSKYNTLAQPTAAMNIDDSVMSRLSGLSHSHQWILFTSDCPRPDFNQFSSSKVSCNKIIHMKPSQSMSELETVTKAIKSGNACAIVASNNIDQVNQALLKTLASHHECEVFFVEGRGQKYH</sequence>
<gene>
    <name evidence="1" type="ORF">KP803_17570</name>
</gene>
<accession>A0A9X1XM76</accession>
<dbReference type="Gene3D" id="3.40.50.300">
    <property type="entry name" value="P-loop containing nucleotide triphosphate hydrolases"/>
    <property type="match status" value="1"/>
</dbReference>
<dbReference type="AlphaFoldDB" id="A0A9X1XM76"/>
<dbReference type="SUPFAM" id="SSF55315">
    <property type="entry name" value="L30e-like"/>
    <property type="match status" value="1"/>
</dbReference>
<dbReference type="Proteomes" id="UP001139559">
    <property type="component" value="Unassembled WGS sequence"/>
</dbReference>
<reference evidence="1" key="1">
    <citation type="submission" date="2021-11" db="EMBL/GenBank/DDBJ databases">
        <title>Vibrio ZSDE26 sp. nov. and Vibrio ZSDZ34 sp. nov., isolated from coastal seawater in Qingdao.</title>
        <authorList>
            <person name="Zhang P."/>
        </authorList>
    </citation>
    <scope>NUCLEOTIDE SEQUENCE</scope>
    <source>
        <strain evidence="1">ZSDE26</strain>
    </source>
</reference>
<proteinExistence type="predicted"/>
<name>A0A9X1XM76_9VIBR</name>
<dbReference type="InterPro" id="IPR027417">
    <property type="entry name" value="P-loop_NTPase"/>
</dbReference>
<dbReference type="EMBL" id="JAJHVV010000012">
    <property type="protein sequence ID" value="MCK6265091.1"/>
    <property type="molecule type" value="Genomic_DNA"/>
</dbReference>
<dbReference type="RefSeq" id="WP_248010174.1">
    <property type="nucleotide sequence ID" value="NZ_JAJHVV010000012.1"/>
</dbReference>
<evidence type="ECO:0008006" key="3">
    <source>
        <dbReference type="Google" id="ProtNLM"/>
    </source>
</evidence>
<keyword evidence="2" id="KW-1185">Reference proteome</keyword>
<protein>
    <recommendedName>
        <fullName evidence="3">50S ribosomal protein L7ae</fullName>
    </recommendedName>
</protein>
<dbReference type="InterPro" id="IPR029064">
    <property type="entry name" value="Ribosomal_eL30-like_sf"/>
</dbReference>